<keyword evidence="7" id="KW-1185">Reference proteome</keyword>
<evidence type="ECO:0000256" key="4">
    <source>
        <dbReference type="ARBA" id="ARBA00023136"/>
    </source>
</evidence>
<dbReference type="InterPro" id="IPR009722">
    <property type="entry name" value="YjiK/CarP"/>
</dbReference>
<evidence type="ECO:0000256" key="3">
    <source>
        <dbReference type="ARBA" id="ARBA00022475"/>
    </source>
</evidence>
<dbReference type="STRING" id="1548749.LS48_08900"/>
<accession>A0A137RGQ9</accession>
<dbReference type="SUPFAM" id="SSF101898">
    <property type="entry name" value="NHL repeat"/>
    <property type="match status" value="1"/>
</dbReference>
<keyword evidence="3" id="KW-1003">Cell membrane</keyword>
<evidence type="ECO:0000256" key="1">
    <source>
        <dbReference type="ARBA" id="ARBA00004236"/>
    </source>
</evidence>
<keyword evidence="4 5" id="KW-0472">Membrane</keyword>
<dbReference type="AlphaFoldDB" id="A0A137RGQ9"/>
<evidence type="ECO:0008006" key="8">
    <source>
        <dbReference type="Google" id="ProtNLM"/>
    </source>
</evidence>
<dbReference type="RefSeq" id="WP_062622153.1">
    <property type="nucleotide sequence ID" value="NZ_JRWG01000005.1"/>
</dbReference>
<proteinExistence type="inferred from homology"/>
<dbReference type="PATRIC" id="fig|1548749.3.peg.1874"/>
<reference evidence="7" key="1">
    <citation type="submission" date="2014-10" db="EMBL/GenBank/DDBJ databases">
        <title>Genome sequencing of Vitellibacter sp. D-24.</title>
        <authorList>
            <person name="Thevarajoo S."/>
            <person name="Selvaratnam C."/>
            <person name="Goh K.M."/>
            <person name="Chong C.S."/>
        </authorList>
    </citation>
    <scope>NUCLEOTIDE SEQUENCE [LARGE SCALE GENOMIC DNA]</scope>
    <source>
        <strain evidence="7">D-24</strain>
    </source>
</reference>
<comment type="similarity">
    <text evidence="2">Belongs to the YjiK family.</text>
</comment>
<organism evidence="6 7">
    <name type="scientific">Aequorivita aquimaris</name>
    <dbReference type="NCBI Taxonomy" id="1548749"/>
    <lineage>
        <taxon>Bacteria</taxon>
        <taxon>Pseudomonadati</taxon>
        <taxon>Bacteroidota</taxon>
        <taxon>Flavobacteriia</taxon>
        <taxon>Flavobacteriales</taxon>
        <taxon>Flavobacteriaceae</taxon>
        <taxon>Aequorivita</taxon>
    </lineage>
</organism>
<gene>
    <name evidence="6" type="ORF">LS48_08900</name>
</gene>
<comment type="subcellular location">
    <subcellularLocation>
        <location evidence="1">Cell membrane</location>
    </subcellularLocation>
</comment>
<sequence length="283" mass="32017">MKKLKYIFGIILLILVISLGFGFVWQDSKEKKFTNGNYTVEAEWKLPEELNEISGIAWLSENEIAAVQDEEGVIFIYDLTQKKIINKIDFAGAGDYEGIALRDKDAYVLRSDGLIYEVLNFREATPTINTFQTDFSEDNNIETLAFDKKNNSLIVVPKDRDKADAYKGLYSISLDSKVMQPEPDITIKMNDGAFKDLQKKKVYKTFNPSDLAIHPKTGEYFVLEGKNPSLLILDKAGTIKKLYELDEAKFAQPEGITFSPDGILYISNEAGDAEANILRVRFH</sequence>
<evidence type="ECO:0000313" key="7">
    <source>
        <dbReference type="Proteomes" id="UP000070138"/>
    </source>
</evidence>
<protein>
    <recommendedName>
        <fullName evidence="8">SdiA-regulated family protein</fullName>
    </recommendedName>
</protein>
<keyword evidence="5" id="KW-0812">Transmembrane</keyword>
<name>A0A137RGQ9_9FLAO</name>
<dbReference type="Gene3D" id="2.120.10.30">
    <property type="entry name" value="TolB, C-terminal domain"/>
    <property type="match status" value="1"/>
</dbReference>
<keyword evidence="5" id="KW-1133">Transmembrane helix</keyword>
<feature type="transmembrane region" description="Helical" evidence="5">
    <location>
        <begin position="6"/>
        <end position="25"/>
    </location>
</feature>
<dbReference type="EMBL" id="JRWG01000005">
    <property type="protein sequence ID" value="KXN98673.1"/>
    <property type="molecule type" value="Genomic_DNA"/>
</dbReference>
<dbReference type="Proteomes" id="UP000070138">
    <property type="component" value="Unassembled WGS sequence"/>
</dbReference>
<evidence type="ECO:0000256" key="2">
    <source>
        <dbReference type="ARBA" id="ARBA00009852"/>
    </source>
</evidence>
<evidence type="ECO:0000313" key="6">
    <source>
        <dbReference type="EMBL" id="KXN98673.1"/>
    </source>
</evidence>
<dbReference type="GO" id="GO:0005886">
    <property type="term" value="C:plasma membrane"/>
    <property type="evidence" value="ECO:0007669"/>
    <property type="project" value="UniProtKB-SubCell"/>
</dbReference>
<evidence type="ECO:0000256" key="5">
    <source>
        <dbReference type="SAM" id="Phobius"/>
    </source>
</evidence>
<dbReference type="Pfam" id="PF06977">
    <property type="entry name" value="SdiA-regulated"/>
    <property type="match status" value="1"/>
</dbReference>
<dbReference type="InterPro" id="IPR011042">
    <property type="entry name" value="6-blade_b-propeller_TolB-like"/>
</dbReference>
<reference evidence="6 7" key="2">
    <citation type="journal article" date="2016" name="Int. J. Syst. Evol. Microbiol.">
        <title>Vitellibacter aquimaris sp. nov., a marine bacterium isolated from seawater.</title>
        <authorList>
            <person name="Thevarajoo S."/>
            <person name="Selvaratnam C."/>
            <person name="Goh K.M."/>
            <person name="Hong K.W."/>
            <person name="Chan X.Y."/>
            <person name="Chan K.G."/>
            <person name="Chong C.S."/>
        </authorList>
    </citation>
    <scope>NUCLEOTIDE SEQUENCE [LARGE SCALE GENOMIC DNA]</scope>
    <source>
        <strain evidence="6 7">D-24</strain>
    </source>
</reference>
<comment type="caution">
    <text evidence="6">The sequence shown here is derived from an EMBL/GenBank/DDBJ whole genome shotgun (WGS) entry which is preliminary data.</text>
</comment>